<dbReference type="SUPFAM" id="SSF54695">
    <property type="entry name" value="POZ domain"/>
    <property type="match status" value="1"/>
</dbReference>
<dbReference type="Gene3D" id="3.30.710.10">
    <property type="entry name" value="Potassium Channel Kv1.1, Chain A"/>
    <property type="match status" value="1"/>
</dbReference>
<keyword evidence="3" id="KW-1185">Reference proteome</keyword>
<dbReference type="Proteomes" id="UP000031192">
    <property type="component" value="Unassembled WGS sequence"/>
</dbReference>
<dbReference type="HOGENOM" id="CLU_057752_5_1_1"/>
<dbReference type="PANTHER" id="PTHR47843:SF5">
    <property type="entry name" value="BTB_POZ DOMAIN PROTEIN"/>
    <property type="match status" value="1"/>
</dbReference>
<sequence>MTPQPALQSYTKQHLKRLFISGDDSDVTVVATSRQYALHHIHVCPRSPVFLKNCHFKKDHQPDTTLSPAHRNLAKCGGLLDLSPEDPHAVDCLLHFLYLDDYNPSSYSAELQARDPAQEQKGSPSHDNERTENHPLLLHARVSALAECYDIPELKQLALSKFKAATPPRWLDIEDVPGFLAVVREVYTSTRDSDVNLRAAVANIFHEHTKQLLRVREVQNMLVEHGALGRDILLQSIL</sequence>
<accession>A0A0B4G6R4</accession>
<dbReference type="EMBL" id="AZNH01000090">
    <property type="protein sequence ID" value="KID82370.1"/>
    <property type="molecule type" value="Genomic_DNA"/>
</dbReference>
<feature type="region of interest" description="Disordered" evidence="1">
    <location>
        <begin position="112"/>
        <end position="132"/>
    </location>
</feature>
<dbReference type="AlphaFoldDB" id="A0A0B4G6R4"/>
<gene>
    <name evidence="2" type="ORF">MGU_10310</name>
</gene>
<dbReference type="InterPro" id="IPR011333">
    <property type="entry name" value="SKP1/BTB/POZ_sf"/>
</dbReference>
<evidence type="ECO:0000313" key="2">
    <source>
        <dbReference type="EMBL" id="KID82370.1"/>
    </source>
</evidence>
<evidence type="ECO:0000313" key="3">
    <source>
        <dbReference type="Proteomes" id="UP000031192"/>
    </source>
</evidence>
<name>A0A0B4G6R4_METGA</name>
<comment type="caution">
    <text evidence="2">The sequence shown here is derived from an EMBL/GenBank/DDBJ whole genome shotgun (WGS) entry which is preliminary data.</text>
</comment>
<proteinExistence type="predicted"/>
<evidence type="ECO:0000256" key="1">
    <source>
        <dbReference type="SAM" id="MobiDB-lite"/>
    </source>
</evidence>
<organism evidence="2 3">
    <name type="scientific">Metarhizium guizhouense (strain ARSEF 977)</name>
    <dbReference type="NCBI Taxonomy" id="1276136"/>
    <lineage>
        <taxon>Eukaryota</taxon>
        <taxon>Fungi</taxon>
        <taxon>Dikarya</taxon>
        <taxon>Ascomycota</taxon>
        <taxon>Pezizomycotina</taxon>
        <taxon>Sordariomycetes</taxon>
        <taxon>Hypocreomycetidae</taxon>
        <taxon>Hypocreales</taxon>
        <taxon>Clavicipitaceae</taxon>
        <taxon>Metarhizium</taxon>
    </lineage>
</organism>
<reference evidence="2 3" key="1">
    <citation type="journal article" date="2014" name="Proc. Natl. Acad. Sci. U.S.A.">
        <title>Trajectory and genomic determinants of fungal-pathogen speciation and host adaptation.</title>
        <authorList>
            <person name="Hu X."/>
            <person name="Xiao G."/>
            <person name="Zheng P."/>
            <person name="Shang Y."/>
            <person name="Su Y."/>
            <person name="Zhang X."/>
            <person name="Liu X."/>
            <person name="Zhan S."/>
            <person name="St Leger R.J."/>
            <person name="Wang C."/>
        </authorList>
    </citation>
    <scope>NUCLEOTIDE SEQUENCE [LARGE SCALE GENOMIC DNA]</scope>
    <source>
        <strain evidence="2 3">ARSEF 977</strain>
    </source>
</reference>
<protein>
    <submittedName>
        <fullName evidence="2">BTB/POZ domain-containing protein</fullName>
    </submittedName>
</protein>
<dbReference type="PANTHER" id="PTHR47843">
    <property type="entry name" value="BTB DOMAIN-CONTAINING PROTEIN-RELATED"/>
    <property type="match status" value="1"/>
</dbReference>